<organism evidence="2 3">
    <name type="scientific">Pseudozyma flocculosa</name>
    <dbReference type="NCBI Taxonomy" id="84751"/>
    <lineage>
        <taxon>Eukaryota</taxon>
        <taxon>Fungi</taxon>
        <taxon>Dikarya</taxon>
        <taxon>Basidiomycota</taxon>
        <taxon>Ustilaginomycotina</taxon>
        <taxon>Ustilaginomycetes</taxon>
        <taxon>Ustilaginales</taxon>
        <taxon>Ustilaginaceae</taxon>
        <taxon>Pseudozyma</taxon>
    </lineage>
</organism>
<keyword evidence="3" id="KW-1185">Reference proteome</keyword>
<name>A0A5C3EXZ3_9BASI</name>
<sequence length="184" mass="20364">METQRQGGGGQAESRGRQAGRQGRTGEDPVQSEHRQHRRRRQATDVRGVAPHRTRSQARWHAMALASGDRLTGPYDRPKPRAAMVTARATLLACHPPAEVWLEEDDDEGGGDGEHHRRPPGLSRFEGERRRYVLALPGIDRHLCLVSILALGLFSARWERASVRAAVPEQGAIHHRTSSSSEPG</sequence>
<feature type="compositionally biased region" description="Basic and acidic residues" evidence="1">
    <location>
        <begin position="24"/>
        <end position="34"/>
    </location>
</feature>
<dbReference type="Proteomes" id="UP000323386">
    <property type="component" value="Unassembled WGS sequence"/>
</dbReference>
<evidence type="ECO:0000313" key="2">
    <source>
        <dbReference type="EMBL" id="SPO36972.1"/>
    </source>
</evidence>
<evidence type="ECO:0000256" key="1">
    <source>
        <dbReference type="SAM" id="MobiDB-lite"/>
    </source>
</evidence>
<proteinExistence type="predicted"/>
<protein>
    <submittedName>
        <fullName evidence="2">Uncharacterized protein</fullName>
    </submittedName>
</protein>
<feature type="compositionally biased region" description="Gly residues" evidence="1">
    <location>
        <begin position="1"/>
        <end position="11"/>
    </location>
</feature>
<gene>
    <name evidence="2" type="ORF">PSFLO_02444</name>
</gene>
<reference evidence="2 3" key="1">
    <citation type="submission" date="2018-03" db="EMBL/GenBank/DDBJ databases">
        <authorList>
            <person name="Guldener U."/>
        </authorList>
    </citation>
    <scope>NUCLEOTIDE SEQUENCE [LARGE SCALE GENOMIC DNA]</scope>
    <source>
        <strain evidence="2 3">DAOM196992</strain>
    </source>
</reference>
<feature type="region of interest" description="Disordered" evidence="1">
    <location>
        <begin position="1"/>
        <end position="59"/>
    </location>
</feature>
<feature type="region of interest" description="Disordered" evidence="1">
    <location>
        <begin position="103"/>
        <end position="123"/>
    </location>
</feature>
<evidence type="ECO:0000313" key="3">
    <source>
        <dbReference type="Proteomes" id="UP000323386"/>
    </source>
</evidence>
<dbReference type="AlphaFoldDB" id="A0A5C3EXZ3"/>
<accession>A0A5C3EXZ3</accession>
<dbReference type="EMBL" id="OOIP01000005">
    <property type="protein sequence ID" value="SPO36972.1"/>
    <property type="molecule type" value="Genomic_DNA"/>
</dbReference>